<dbReference type="EMBL" id="JANUAE010000015">
    <property type="protein sequence ID" value="MCS3711560.1"/>
    <property type="molecule type" value="Genomic_DNA"/>
</dbReference>
<evidence type="ECO:0000313" key="1">
    <source>
        <dbReference type="EMBL" id="MCS3711560.1"/>
    </source>
</evidence>
<comment type="caution">
    <text evidence="1">The sequence shown here is derived from an EMBL/GenBank/DDBJ whole genome shotgun (WGS) entry which is preliminary data.</text>
</comment>
<sequence>MIDSVVSDTEDWFSEQLHDLPVIDTEFNQRDHAPDQVRVWFANGYGISIIQGEMAYNTDDSNYEIAMIDRSGSIIYDGDVVSREDIGVEGPVSVERLVETMREIASLPTDWRANL</sequence>
<dbReference type="RefSeq" id="WP_259124388.1">
    <property type="nucleotide sequence ID" value="NZ_JANUAE010000015.1"/>
</dbReference>
<reference evidence="1" key="1">
    <citation type="submission" date="2022-08" db="EMBL/GenBank/DDBJ databases">
        <title>Genomic Encyclopedia of Type Strains, Phase V (KMG-V): Genome sequencing to study the core and pangenomes of soil and plant-associated prokaryotes.</title>
        <authorList>
            <person name="Whitman W."/>
        </authorList>
    </citation>
    <scope>NUCLEOTIDE SEQUENCE</scope>
    <source>
        <strain evidence="1">SP3049</strain>
    </source>
</reference>
<gene>
    <name evidence="1" type="ORF">GGP61_003193</name>
</gene>
<organism evidence="1 2">
    <name type="scientific">Salinibacter ruber</name>
    <dbReference type="NCBI Taxonomy" id="146919"/>
    <lineage>
        <taxon>Bacteria</taxon>
        <taxon>Pseudomonadati</taxon>
        <taxon>Rhodothermota</taxon>
        <taxon>Rhodothermia</taxon>
        <taxon>Rhodothermales</taxon>
        <taxon>Salinibacteraceae</taxon>
        <taxon>Salinibacter</taxon>
    </lineage>
</organism>
<evidence type="ECO:0000313" key="2">
    <source>
        <dbReference type="Proteomes" id="UP001155057"/>
    </source>
</evidence>
<dbReference type="AlphaFoldDB" id="A0A9X2QAK4"/>
<name>A0A9X2QAK4_9BACT</name>
<dbReference type="Proteomes" id="UP001155057">
    <property type="component" value="Unassembled WGS sequence"/>
</dbReference>
<protein>
    <submittedName>
        <fullName evidence="1">Uncharacterized protein</fullName>
    </submittedName>
</protein>
<proteinExistence type="predicted"/>
<accession>A0A9X2QAK4</accession>